<keyword evidence="1" id="KW-0472">Membrane</keyword>
<sequence length="80" mass="9926">MDIQVFFYAPCKPDWLCRPALIVIGIMLAVGLILFIRLIIREYLRIHRTQYVLKRRRLHYKQRHKLKPYHPMRWPRTPRD</sequence>
<name>A0A1M5EPZ4_VIBGA</name>
<reference evidence="3" key="1">
    <citation type="submission" date="2016-11" db="EMBL/GenBank/DDBJ databases">
        <authorList>
            <person name="Varghese N."/>
            <person name="Submissions S."/>
        </authorList>
    </citation>
    <scope>NUCLEOTIDE SEQUENCE [LARGE SCALE GENOMIC DNA]</scope>
    <source>
        <strain evidence="3">DSM 21264</strain>
    </source>
</reference>
<keyword evidence="1" id="KW-0812">Transmembrane</keyword>
<organism evidence="2 3">
    <name type="scientific">Vibrio gazogenes DSM 21264 = NBRC 103151</name>
    <dbReference type="NCBI Taxonomy" id="1123492"/>
    <lineage>
        <taxon>Bacteria</taxon>
        <taxon>Pseudomonadati</taxon>
        <taxon>Pseudomonadota</taxon>
        <taxon>Gammaproteobacteria</taxon>
        <taxon>Vibrionales</taxon>
        <taxon>Vibrionaceae</taxon>
        <taxon>Vibrio</taxon>
    </lineage>
</organism>
<dbReference type="AlphaFoldDB" id="A0A1M5EPZ4"/>
<keyword evidence="3" id="KW-1185">Reference proteome</keyword>
<protein>
    <submittedName>
        <fullName evidence="2">Uncharacterized protein</fullName>
    </submittedName>
</protein>
<proteinExistence type="predicted"/>
<accession>A0A1M5EPZ4</accession>
<evidence type="ECO:0000313" key="2">
    <source>
        <dbReference type="EMBL" id="SHF81194.1"/>
    </source>
</evidence>
<dbReference type="RefSeq" id="WP_072961577.1">
    <property type="nucleotide sequence ID" value="NZ_FQUH01000017.1"/>
</dbReference>
<feature type="transmembrane region" description="Helical" evidence="1">
    <location>
        <begin position="20"/>
        <end position="40"/>
    </location>
</feature>
<evidence type="ECO:0000313" key="3">
    <source>
        <dbReference type="Proteomes" id="UP000184159"/>
    </source>
</evidence>
<dbReference type="EMBL" id="FQUH01000017">
    <property type="protein sequence ID" value="SHF81194.1"/>
    <property type="molecule type" value="Genomic_DNA"/>
</dbReference>
<keyword evidence="1" id="KW-1133">Transmembrane helix</keyword>
<gene>
    <name evidence="2" type="ORF">SAMN02745781_03238</name>
</gene>
<dbReference type="Proteomes" id="UP000184159">
    <property type="component" value="Unassembled WGS sequence"/>
</dbReference>
<evidence type="ECO:0000256" key="1">
    <source>
        <dbReference type="SAM" id="Phobius"/>
    </source>
</evidence>